<dbReference type="AlphaFoldDB" id="A0AAJ5UW74"/>
<dbReference type="Proteomes" id="UP001219585">
    <property type="component" value="Chromosome"/>
</dbReference>
<gene>
    <name evidence="1" type="ORF">OU989_08915</name>
</gene>
<protein>
    <submittedName>
        <fullName evidence="1">Uncharacterized protein</fullName>
    </submittedName>
</protein>
<sequence>MMEMVYRTMAIEVKTFLQLDDFLSKGPVCGFLSKCHIKHSNRKLFACLLS</sequence>
<dbReference type="RefSeq" id="WP_274797401.1">
    <property type="nucleotide sequence ID" value="NZ_CP113527.1"/>
</dbReference>
<dbReference type="EMBL" id="CP113527">
    <property type="protein sequence ID" value="WDV09178.1"/>
    <property type="molecule type" value="Genomic_DNA"/>
</dbReference>
<name>A0AAJ5UW74_9BACI</name>
<evidence type="ECO:0000313" key="2">
    <source>
        <dbReference type="Proteomes" id="UP001219585"/>
    </source>
</evidence>
<evidence type="ECO:0000313" key="1">
    <source>
        <dbReference type="EMBL" id="WDV09178.1"/>
    </source>
</evidence>
<reference evidence="1" key="1">
    <citation type="submission" date="2022-11" db="EMBL/GenBank/DDBJ databases">
        <title>Lysinibacillus irui.</title>
        <authorList>
            <person name="Akintayo S.O."/>
        </authorList>
    </citation>
    <scope>NUCLEOTIDE SEQUENCE</scope>
    <source>
        <strain evidence="1">IRB4-01</strain>
    </source>
</reference>
<accession>A0AAJ5UW74</accession>
<organism evidence="1 2">
    <name type="scientific">Lysinibacillus irui</name>
    <dbReference type="NCBI Taxonomy" id="2998077"/>
    <lineage>
        <taxon>Bacteria</taxon>
        <taxon>Bacillati</taxon>
        <taxon>Bacillota</taxon>
        <taxon>Bacilli</taxon>
        <taxon>Bacillales</taxon>
        <taxon>Bacillaceae</taxon>
        <taxon>Lysinibacillus</taxon>
    </lineage>
</organism>
<dbReference type="KEGG" id="liu:OU989_08915"/>
<proteinExistence type="predicted"/>